<sequence>MHDERDITSAYPLLQSQQNHNVVVFIFVTIWNRNHSSFLSIVYGFENWCPYPLLLPAVFISRGPHRHFRPQREKAVERLSCTKPRAVPPICCWNHPISLTHLATLPPTVQSRENCQSVLRPRGAMNTNDRGADLAVAYSSRMLNKAGNVGEEMVLQSCVITTTRVLSNAFRPAFIAPMSRRLS</sequence>
<dbReference type="Proteomes" id="UP000800235">
    <property type="component" value="Unassembled WGS sequence"/>
</dbReference>
<gene>
    <name evidence="1" type="ORF">EJ08DRAFT_186240</name>
</gene>
<comment type="caution">
    <text evidence="1">The sequence shown here is derived from an EMBL/GenBank/DDBJ whole genome shotgun (WGS) entry which is preliminary data.</text>
</comment>
<dbReference type="AlphaFoldDB" id="A0A9P4TYG3"/>
<keyword evidence="2" id="KW-1185">Reference proteome</keyword>
<dbReference type="EMBL" id="MU007032">
    <property type="protein sequence ID" value="KAF2431404.1"/>
    <property type="molecule type" value="Genomic_DNA"/>
</dbReference>
<organism evidence="1 2">
    <name type="scientific">Tothia fuscella</name>
    <dbReference type="NCBI Taxonomy" id="1048955"/>
    <lineage>
        <taxon>Eukaryota</taxon>
        <taxon>Fungi</taxon>
        <taxon>Dikarya</taxon>
        <taxon>Ascomycota</taxon>
        <taxon>Pezizomycotina</taxon>
        <taxon>Dothideomycetes</taxon>
        <taxon>Pleosporomycetidae</taxon>
        <taxon>Venturiales</taxon>
        <taxon>Cylindrosympodiaceae</taxon>
        <taxon>Tothia</taxon>
    </lineage>
</organism>
<evidence type="ECO:0000313" key="1">
    <source>
        <dbReference type="EMBL" id="KAF2431404.1"/>
    </source>
</evidence>
<proteinExistence type="predicted"/>
<name>A0A9P4TYG3_9PEZI</name>
<protein>
    <submittedName>
        <fullName evidence="1">Uncharacterized protein</fullName>
    </submittedName>
</protein>
<reference evidence="1" key="1">
    <citation type="journal article" date="2020" name="Stud. Mycol.">
        <title>101 Dothideomycetes genomes: a test case for predicting lifestyles and emergence of pathogens.</title>
        <authorList>
            <person name="Haridas S."/>
            <person name="Albert R."/>
            <person name="Binder M."/>
            <person name="Bloem J."/>
            <person name="Labutti K."/>
            <person name="Salamov A."/>
            <person name="Andreopoulos B."/>
            <person name="Baker S."/>
            <person name="Barry K."/>
            <person name="Bills G."/>
            <person name="Bluhm B."/>
            <person name="Cannon C."/>
            <person name="Castanera R."/>
            <person name="Culley D."/>
            <person name="Daum C."/>
            <person name="Ezra D."/>
            <person name="Gonzalez J."/>
            <person name="Henrissat B."/>
            <person name="Kuo A."/>
            <person name="Liang C."/>
            <person name="Lipzen A."/>
            <person name="Lutzoni F."/>
            <person name="Magnuson J."/>
            <person name="Mondo S."/>
            <person name="Nolan M."/>
            <person name="Ohm R."/>
            <person name="Pangilinan J."/>
            <person name="Park H.-J."/>
            <person name="Ramirez L."/>
            <person name="Alfaro M."/>
            <person name="Sun H."/>
            <person name="Tritt A."/>
            <person name="Yoshinaga Y."/>
            <person name="Zwiers L.-H."/>
            <person name="Turgeon B."/>
            <person name="Goodwin S."/>
            <person name="Spatafora J."/>
            <person name="Crous P."/>
            <person name="Grigoriev I."/>
        </authorList>
    </citation>
    <scope>NUCLEOTIDE SEQUENCE</scope>
    <source>
        <strain evidence="1">CBS 130266</strain>
    </source>
</reference>
<accession>A0A9P4TYG3</accession>
<evidence type="ECO:0000313" key="2">
    <source>
        <dbReference type="Proteomes" id="UP000800235"/>
    </source>
</evidence>